<evidence type="ECO:0000256" key="5">
    <source>
        <dbReference type="SAM" id="Phobius"/>
    </source>
</evidence>
<evidence type="ECO:0000256" key="4">
    <source>
        <dbReference type="ARBA" id="ARBA00022840"/>
    </source>
</evidence>
<dbReference type="SUPFAM" id="SSF56112">
    <property type="entry name" value="Protein kinase-like (PK-like)"/>
    <property type="match status" value="1"/>
</dbReference>
<dbReference type="Proteomes" id="UP001449225">
    <property type="component" value="Unassembled WGS sequence"/>
</dbReference>
<dbReference type="Gene3D" id="3.60.40.10">
    <property type="entry name" value="PPM-type phosphatase domain"/>
    <property type="match status" value="1"/>
</dbReference>
<dbReference type="InterPro" id="IPR000719">
    <property type="entry name" value="Prot_kinase_dom"/>
</dbReference>
<evidence type="ECO:0000313" key="9">
    <source>
        <dbReference type="Proteomes" id="UP001449225"/>
    </source>
</evidence>
<dbReference type="PROSITE" id="PS00108">
    <property type="entry name" value="PROTEIN_KINASE_ST"/>
    <property type="match status" value="1"/>
</dbReference>
<dbReference type="EC" id="2.7.11.-" evidence="8"/>
<dbReference type="SUPFAM" id="SSF81606">
    <property type="entry name" value="PP2C-like"/>
    <property type="match status" value="1"/>
</dbReference>
<keyword evidence="9" id="KW-1185">Reference proteome</keyword>
<feature type="domain" description="Protein kinase" evidence="6">
    <location>
        <begin position="272"/>
        <end position="540"/>
    </location>
</feature>
<dbReference type="EMBL" id="JBBMRA010000004">
    <property type="protein sequence ID" value="MEM5536125.1"/>
    <property type="molecule type" value="Genomic_DNA"/>
</dbReference>
<dbReference type="PROSITE" id="PS51746">
    <property type="entry name" value="PPM_2"/>
    <property type="match status" value="1"/>
</dbReference>
<keyword evidence="5" id="KW-1133">Transmembrane helix</keyword>
<keyword evidence="2" id="KW-0547">Nucleotide-binding</keyword>
<evidence type="ECO:0000256" key="1">
    <source>
        <dbReference type="ARBA" id="ARBA00022679"/>
    </source>
</evidence>
<dbReference type="InterPro" id="IPR036457">
    <property type="entry name" value="PPM-type-like_dom_sf"/>
</dbReference>
<accession>A0ABU9TQY0</accession>
<evidence type="ECO:0000259" key="6">
    <source>
        <dbReference type="PROSITE" id="PS50011"/>
    </source>
</evidence>
<organism evidence="8 9">
    <name type="scientific">Neptuniibacter pectenicola</name>
    <dbReference type="NCBI Taxonomy" id="1806669"/>
    <lineage>
        <taxon>Bacteria</taxon>
        <taxon>Pseudomonadati</taxon>
        <taxon>Pseudomonadota</taxon>
        <taxon>Gammaproteobacteria</taxon>
        <taxon>Oceanospirillales</taxon>
        <taxon>Oceanospirillaceae</taxon>
        <taxon>Neptuniibacter</taxon>
    </lineage>
</organism>
<keyword evidence="3 8" id="KW-0418">Kinase</keyword>
<dbReference type="SMART" id="SM00220">
    <property type="entry name" value="S_TKc"/>
    <property type="match status" value="1"/>
</dbReference>
<dbReference type="EC" id="3.1.3.16" evidence="8"/>
<dbReference type="PROSITE" id="PS50011">
    <property type="entry name" value="PROTEIN_KINASE_DOM"/>
    <property type="match status" value="1"/>
</dbReference>
<keyword evidence="5" id="KW-0472">Membrane</keyword>
<evidence type="ECO:0000256" key="2">
    <source>
        <dbReference type="ARBA" id="ARBA00022741"/>
    </source>
</evidence>
<dbReference type="PANTHER" id="PTHR43289">
    <property type="entry name" value="MITOGEN-ACTIVATED PROTEIN KINASE KINASE KINASE 20-RELATED"/>
    <property type="match status" value="1"/>
</dbReference>
<name>A0ABU9TQY0_9GAMM</name>
<keyword evidence="1 8" id="KW-0808">Transferase</keyword>
<evidence type="ECO:0000259" key="7">
    <source>
        <dbReference type="PROSITE" id="PS51746"/>
    </source>
</evidence>
<evidence type="ECO:0000313" key="8">
    <source>
        <dbReference type="EMBL" id="MEM5536125.1"/>
    </source>
</evidence>
<dbReference type="Pfam" id="PF00069">
    <property type="entry name" value="Pkinase"/>
    <property type="match status" value="1"/>
</dbReference>
<dbReference type="InterPro" id="IPR001932">
    <property type="entry name" value="PPM-type_phosphatase-like_dom"/>
</dbReference>
<dbReference type="Gene3D" id="1.10.510.10">
    <property type="entry name" value="Transferase(Phosphotransferase) domain 1"/>
    <property type="match status" value="1"/>
</dbReference>
<sequence>MTAKLTVSIGQYSDKGRKPSNQDFHGCVIPNNAQLTLKGIACAVADGISSSQVSHIASETAIKSFLDDYYCTSDAWSVQTAANRVLSATNAWLHSQTQNSDYRYDKDKGYVCTFSAMIIKSNSAYLFHIGDSRIYKFRENALEQLTKDHRLWVSQNQSYLSRALGIEAQLEIDFLSLPIATGDIYILATDGVYEYVDATFISQTLQDSANDLNEAAKRIVNHAYASGSGDNLTIQIIRIDSIPELDEHEIPLQVEELPLPPILEARARFDGYTILREIHATSRSHVYLATDDESHESVILKIPSIDLRGDPDYLERFLMEEWVARRVNSAHVLKAGIQTRKRNYLYTTTEYIEGQTLKQWMLDNPKPSLEAVRVIIEQVAKGLRALHRMDILHQDIKPDNIMIDPSGTVKIIDFGSARVAGIVEASPQGDQSDILGTALYTAPEYFLGDTGTSRSDLYSLGVLTYHMLSGRFPYGTQVSKSRTPAAQKKLNYNSILDEDREIPAWIDETLKKALQPNPYKRYETLSEFIFDLRQPNTAFLNKSRPPLIERNPVLVWQGISALLTCIIIYLLSR</sequence>
<dbReference type="GO" id="GO:0016301">
    <property type="term" value="F:kinase activity"/>
    <property type="evidence" value="ECO:0007669"/>
    <property type="project" value="UniProtKB-KW"/>
</dbReference>
<dbReference type="PANTHER" id="PTHR43289:SF6">
    <property type="entry name" value="SERINE_THREONINE-PROTEIN KINASE NEKL-3"/>
    <property type="match status" value="1"/>
</dbReference>
<feature type="domain" description="PPM-type phosphatase" evidence="7">
    <location>
        <begin position="8"/>
        <end position="239"/>
    </location>
</feature>
<proteinExistence type="predicted"/>
<keyword evidence="8" id="KW-0378">Hydrolase</keyword>
<dbReference type="CDD" id="cd14014">
    <property type="entry name" value="STKc_PknB_like"/>
    <property type="match status" value="1"/>
</dbReference>
<dbReference type="SMART" id="SM00332">
    <property type="entry name" value="PP2Cc"/>
    <property type="match status" value="1"/>
</dbReference>
<dbReference type="CDD" id="cd00143">
    <property type="entry name" value="PP2Cc"/>
    <property type="match status" value="1"/>
</dbReference>
<dbReference type="EC" id="3.1.3.-" evidence="8"/>
<evidence type="ECO:0000256" key="3">
    <source>
        <dbReference type="ARBA" id="ARBA00022777"/>
    </source>
</evidence>
<dbReference type="Pfam" id="PF13672">
    <property type="entry name" value="PP2C_2"/>
    <property type="match status" value="1"/>
</dbReference>
<dbReference type="RefSeq" id="WP_342854121.1">
    <property type="nucleotide sequence ID" value="NZ_JBBMRA010000004.1"/>
</dbReference>
<reference evidence="8 9" key="1">
    <citation type="submission" date="2024-03" db="EMBL/GenBank/DDBJ databases">
        <title>Community enrichment and isolation of bacterial strains for fucoidan degradation.</title>
        <authorList>
            <person name="Sichert A."/>
        </authorList>
    </citation>
    <scope>NUCLEOTIDE SEQUENCE [LARGE SCALE GENOMIC DNA]</scope>
    <source>
        <strain evidence="8 9">AS76</strain>
    </source>
</reference>
<comment type="caution">
    <text evidence="8">The sequence shown here is derived from an EMBL/GenBank/DDBJ whole genome shotgun (WGS) entry which is preliminary data.</text>
</comment>
<dbReference type="InterPro" id="IPR011009">
    <property type="entry name" value="Kinase-like_dom_sf"/>
</dbReference>
<protein>
    <submittedName>
        <fullName evidence="8">Bifunctional protein-serine/threonine kinase/phosphatase</fullName>
        <ecNumber evidence="8">2.7.11.-</ecNumber>
        <ecNumber evidence="8">3.1.3.-</ecNumber>
        <ecNumber evidence="8">3.1.3.16</ecNumber>
    </submittedName>
</protein>
<dbReference type="SMART" id="SM00331">
    <property type="entry name" value="PP2C_SIG"/>
    <property type="match status" value="1"/>
</dbReference>
<dbReference type="GO" id="GO:0004722">
    <property type="term" value="F:protein serine/threonine phosphatase activity"/>
    <property type="evidence" value="ECO:0007669"/>
    <property type="project" value="UniProtKB-EC"/>
</dbReference>
<gene>
    <name evidence="8" type="ORF">WNY58_06940</name>
</gene>
<dbReference type="InterPro" id="IPR008271">
    <property type="entry name" value="Ser/Thr_kinase_AS"/>
</dbReference>
<feature type="transmembrane region" description="Helical" evidence="5">
    <location>
        <begin position="553"/>
        <end position="571"/>
    </location>
</feature>
<keyword evidence="5" id="KW-0812">Transmembrane</keyword>
<keyword evidence="4" id="KW-0067">ATP-binding</keyword>